<evidence type="ECO:0000256" key="4">
    <source>
        <dbReference type="ARBA" id="ARBA00022989"/>
    </source>
</evidence>
<evidence type="ECO:0000256" key="7">
    <source>
        <dbReference type="SAM" id="MobiDB-lite"/>
    </source>
</evidence>
<keyword evidence="3" id="KW-0732">Signal</keyword>
<feature type="domain" description="WSC" evidence="8">
    <location>
        <begin position="84"/>
        <end position="182"/>
    </location>
</feature>
<comment type="caution">
    <text evidence="9">The sequence shown here is derived from an EMBL/GenBank/DDBJ whole genome shotgun (WGS) entry which is preliminary data.</text>
</comment>
<dbReference type="SMART" id="SM00321">
    <property type="entry name" value="WSC"/>
    <property type="match status" value="1"/>
</dbReference>
<evidence type="ECO:0000256" key="5">
    <source>
        <dbReference type="ARBA" id="ARBA00023136"/>
    </source>
</evidence>
<organism evidence="9 10">
    <name type="scientific">Didymella heteroderae</name>
    <dbReference type="NCBI Taxonomy" id="1769908"/>
    <lineage>
        <taxon>Eukaryota</taxon>
        <taxon>Fungi</taxon>
        <taxon>Dikarya</taxon>
        <taxon>Ascomycota</taxon>
        <taxon>Pezizomycotina</taxon>
        <taxon>Dothideomycetes</taxon>
        <taxon>Pleosporomycetidae</taxon>
        <taxon>Pleosporales</taxon>
        <taxon>Pleosporineae</taxon>
        <taxon>Didymellaceae</taxon>
        <taxon>Didymella</taxon>
    </lineage>
</organism>
<proteinExistence type="predicted"/>
<reference evidence="9" key="1">
    <citation type="submission" date="2019-04" db="EMBL/GenBank/DDBJ databases">
        <title>Sequencing of skin fungus with MAO and IRED activity.</title>
        <authorList>
            <person name="Marsaioli A.J."/>
            <person name="Bonatto J.M.C."/>
            <person name="Reis Junior O."/>
        </authorList>
    </citation>
    <scope>NUCLEOTIDE SEQUENCE</scope>
    <source>
        <strain evidence="9">28M1</strain>
    </source>
</reference>
<dbReference type="OrthoDB" id="2019572at2759"/>
<keyword evidence="4" id="KW-1133">Transmembrane helix</keyword>
<dbReference type="PROSITE" id="PS51212">
    <property type="entry name" value="WSC"/>
    <property type="match status" value="2"/>
</dbReference>
<gene>
    <name evidence="9" type="ORF">E8E12_001152</name>
</gene>
<feature type="region of interest" description="Disordered" evidence="7">
    <location>
        <begin position="257"/>
        <end position="283"/>
    </location>
</feature>
<name>A0A9P4WSI7_9PLEO</name>
<evidence type="ECO:0000256" key="3">
    <source>
        <dbReference type="ARBA" id="ARBA00022729"/>
    </source>
</evidence>
<dbReference type="EMBL" id="SWKV01000020">
    <property type="protein sequence ID" value="KAF3041491.1"/>
    <property type="molecule type" value="Genomic_DNA"/>
</dbReference>
<keyword evidence="2" id="KW-0812">Transmembrane</keyword>
<feature type="compositionally biased region" description="Low complexity" evidence="7">
    <location>
        <begin position="367"/>
        <end position="385"/>
    </location>
</feature>
<evidence type="ECO:0000259" key="8">
    <source>
        <dbReference type="PROSITE" id="PS51212"/>
    </source>
</evidence>
<keyword evidence="5" id="KW-0472">Membrane</keyword>
<evidence type="ECO:0000256" key="6">
    <source>
        <dbReference type="ARBA" id="ARBA00023180"/>
    </source>
</evidence>
<dbReference type="PANTHER" id="PTHR24269:SF16">
    <property type="entry name" value="PROTEIN SLG1"/>
    <property type="match status" value="1"/>
</dbReference>
<comment type="subcellular location">
    <subcellularLocation>
        <location evidence="1">Membrane</location>
        <topology evidence="1">Single-pass membrane protein</topology>
    </subcellularLocation>
</comment>
<dbReference type="PANTHER" id="PTHR24269">
    <property type="entry name" value="KREMEN PROTEIN"/>
    <property type="match status" value="1"/>
</dbReference>
<dbReference type="GO" id="GO:0005886">
    <property type="term" value="C:plasma membrane"/>
    <property type="evidence" value="ECO:0007669"/>
    <property type="project" value="TreeGrafter"/>
</dbReference>
<feature type="compositionally biased region" description="Low complexity" evidence="7">
    <location>
        <begin position="332"/>
        <end position="344"/>
    </location>
</feature>
<feature type="region of interest" description="Disordered" evidence="7">
    <location>
        <begin position="411"/>
        <end position="430"/>
    </location>
</feature>
<dbReference type="InterPro" id="IPR002889">
    <property type="entry name" value="WSC_carb-bd"/>
</dbReference>
<evidence type="ECO:0000313" key="10">
    <source>
        <dbReference type="Proteomes" id="UP000758155"/>
    </source>
</evidence>
<dbReference type="Proteomes" id="UP000758155">
    <property type="component" value="Unassembled WGS sequence"/>
</dbReference>
<evidence type="ECO:0000256" key="1">
    <source>
        <dbReference type="ARBA" id="ARBA00004167"/>
    </source>
</evidence>
<evidence type="ECO:0000313" key="9">
    <source>
        <dbReference type="EMBL" id="KAF3041491.1"/>
    </source>
</evidence>
<feature type="compositionally biased region" description="Low complexity" evidence="7">
    <location>
        <begin position="302"/>
        <end position="311"/>
    </location>
</feature>
<dbReference type="Pfam" id="PF01822">
    <property type="entry name" value="WSC"/>
    <property type="match status" value="2"/>
</dbReference>
<dbReference type="InterPro" id="IPR051836">
    <property type="entry name" value="Kremen_rcpt"/>
</dbReference>
<sequence length="460" mass="46889">MSGGLCARWCSEQGYSFAGTEWSRECFCGYDIFDPIPTEEIECSWPCSDREAVGEACGGSQRLSVYELNPDFARVPVTSPGSGSFASLGCYSDNVAGRALPVQLNVGDGGLTVERCTAACASEGFAIAGVEYGQECFCGNTLENESAPVAGEPEVSGCNILCTGDTLEFCGGANRLNLYGTLPAATPTPTLEVTPEVTPTPDPTPEVVTPSVVPEITPDAAPTPDLTPERVLEAAPTPGVTPEALAFTPEVTLEVTPAVSETTPEATPEVQPPVVDTPAVEPLDTDPSAVVEVLPAVETPAAEAPAAEITPGPTPEAPPIAESTPEPTPEVASPATETIPEATPEPTPVVSAPVAASTREPTPEVQPSSSEPAPKAKPAIPQVAPEPTPLAEIPAVETTPDTAPEIQAPAIETPVAGSTPAATAEVDTEPTPAVDELLVSSSISTLTLLVTPTPVAGGVS</sequence>
<keyword evidence="10" id="KW-1185">Reference proteome</keyword>
<feature type="region of interest" description="Disordered" evidence="7">
    <location>
        <begin position="302"/>
        <end position="388"/>
    </location>
</feature>
<feature type="compositionally biased region" description="Low complexity" evidence="7">
    <location>
        <begin position="187"/>
        <end position="197"/>
    </location>
</feature>
<dbReference type="AlphaFoldDB" id="A0A9P4WSI7"/>
<feature type="region of interest" description="Disordered" evidence="7">
    <location>
        <begin position="187"/>
        <end position="228"/>
    </location>
</feature>
<evidence type="ECO:0000256" key="2">
    <source>
        <dbReference type="ARBA" id="ARBA00022692"/>
    </source>
</evidence>
<accession>A0A9P4WSI7</accession>
<keyword evidence="6" id="KW-0325">Glycoprotein</keyword>
<feature type="compositionally biased region" description="Low complexity" evidence="7">
    <location>
        <begin position="205"/>
        <end position="226"/>
    </location>
</feature>
<dbReference type="PRINTS" id="PR01217">
    <property type="entry name" value="PRICHEXTENSN"/>
</dbReference>
<feature type="domain" description="WSC" evidence="8">
    <location>
        <begin position="1"/>
        <end position="69"/>
    </location>
</feature>
<protein>
    <recommendedName>
        <fullName evidence="8">WSC domain-containing protein</fullName>
    </recommendedName>
</protein>